<organism evidence="5 6">
    <name type="scientific">Actinidia chinensis var. chinensis</name>
    <name type="common">Chinese soft-hair kiwi</name>
    <dbReference type="NCBI Taxonomy" id="1590841"/>
    <lineage>
        <taxon>Eukaryota</taxon>
        <taxon>Viridiplantae</taxon>
        <taxon>Streptophyta</taxon>
        <taxon>Embryophyta</taxon>
        <taxon>Tracheophyta</taxon>
        <taxon>Spermatophyta</taxon>
        <taxon>Magnoliopsida</taxon>
        <taxon>eudicotyledons</taxon>
        <taxon>Gunneridae</taxon>
        <taxon>Pentapetalae</taxon>
        <taxon>asterids</taxon>
        <taxon>Ericales</taxon>
        <taxon>Actinidiaceae</taxon>
        <taxon>Actinidia</taxon>
    </lineage>
</organism>
<dbReference type="PANTHER" id="PTHR45647:SF93">
    <property type="entry name" value="KINASE WITH ADENINE NUCLEOTIDE ALPHA HYDROLASES-LIKE DOMAIN-CONTAINING PROTEIN"/>
    <property type="match status" value="1"/>
</dbReference>
<name>A0A2R6PMX8_ACTCC</name>
<dbReference type="GO" id="GO:0016301">
    <property type="term" value="F:kinase activity"/>
    <property type="evidence" value="ECO:0007669"/>
    <property type="project" value="UniProtKB-KW"/>
</dbReference>
<proteinExistence type="predicted"/>
<accession>A0A2R6PMX8</accession>
<dbReference type="EC" id="2.3.2.27" evidence="2"/>
<dbReference type="EMBL" id="NKQK01000024">
    <property type="protein sequence ID" value="PSR93600.1"/>
    <property type="molecule type" value="Genomic_DNA"/>
</dbReference>
<dbReference type="AlphaFoldDB" id="A0A2R6PMX8"/>
<evidence type="ECO:0000256" key="3">
    <source>
        <dbReference type="ARBA" id="ARBA00022786"/>
    </source>
</evidence>
<keyword evidence="6" id="KW-1185">Reference proteome</keyword>
<sequence>MKAQRRQYAELKARRETEERNRALDVLSQNDVRYKKCTVEEIETATDHFSGPLKIGESGCGPVYGGNLITCQLPSKFLDPMLNKGGSSSDKRLRSLAALDNQRFSS</sequence>
<feature type="compositionally biased region" description="Basic and acidic residues" evidence="4">
    <location>
        <begin position="7"/>
        <end position="20"/>
    </location>
</feature>
<keyword evidence="3" id="KW-0833">Ubl conjugation pathway</keyword>
<evidence type="ECO:0000256" key="4">
    <source>
        <dbReference type="SAM" id="MobiDB-lite"/>
    </source>
</evidence>
<feature type="region of interest" description="Disordered" evidence="4">
    <location>
        <begin position="1"/>
        <end position="20"/>
    </location>
</feature>
<protein>
    <recommendedName>
        <fullName evidence="2">RING-type E3 ubiquitin transferase</fullName>
        <ecNumber evidence="2">2.3.2.27</ecNumber>
    </recommendedName>
</protein>
<evidence type="ECO:0000256" key="2">
    <source>
        <dbReference type="ARBA" id="ARBA00012483"/>
    </source>
</evidence>
<reference evidence="5 6" key="1">
    <citation type="submission" date="2017-07" db="EMBL/GenBank/DDBJ databases">
        <title>An improved, manually edited Actinidia chinensis var. chinensis (kiwifruit) genome highlights the challenges associated with draft genomes and gene prediction in plants.</title>
        <authorList>
            <person name="Pilkington S."/>
            <person name="Crowhurst R."/>
            <person name="Hilario E."/>
            <person name="Nardozza S."/>
            <person name="Fraser L."/>
            <person name="Peng Y."/>
            <person name="Gunaseelan K."/>
            <person name="Simpson R."/>
            <person name="Tahir J."/>
            <person name="Deroles S."/>
            <person name="Templeton K."/>
            <person name="Luo Z."/>
            <person name="Davy M."/>
            <person name="Cheng C."/>
            <person name="Mcneilage M."/>
            <person name="Scaglione D."/>
            <person name="Liu Y."/>
            <person name="Zhang Q."/>
            <person name="Datson P."/>
            <person name="De Silva N."/>
            <person name="Gardiner S."/>
            <person name="Bassett H."/>
            <person name="Chagne D."/>
            <person name="Mccallum J."/>
            <person name="Dzierzon H."/>
            <person name="Deng C."/>
            <person name="Wang Y.-Y."/>
            <person name="Barron N."/>
            <person name="Manako K."/>
            <person name="Bowen J."/>
            <person name="Foster T."/>
            <person name="Erridge Z."/>
            <person name="Tiffin H."/>
            <person name="Waite C."/>
            <person name="Davies K."/>
            <person name="Grierson E."/>
            <person name="Laing W."/>
            <person name="Kirk R."/>
            <person name="Chen X."/>
            <person name="Wood M."/>
            <person name="Montefiori M."/>
            <person name="Brummell D."/>
            <person name="Schwinn K."/>
            <person name="Catanach A."/>
            <person name="Fullerton C."/>
            <person name="Li D."/>
            <person name="Meiyalaghan S."/>
            <person name="Nieuwenhuizen N."/>
            <person name="Read N."/>
            <person name="Prakash R."/>
            <person name="Hunter D."/>
            <person name="Zhang H."/>
            <person name="Mckenzie M."/>
            <person name="Knabel M."/>
            <person name="Harris A."/>
            <person name="Allan A."/>
            <person name="Chen A."/>
            <person name="Janssen B."/>
            <person name="Plunkett B."/>
            <person name="Dwamena C."/>
            <person name="Voogd C."/>
            <person name="Leif D."/>
            <person name="Lafferty D."/>
            <person name="Souleyre E."/>
            <person name="Varkonyi-Gasic E."/>
            <person name="Gambi F."/>
            <person name="Hanley J."/>
            <person name="Yao J.-L."/>
            <person name="Cheung J."/>
            <person name="David K."/>
            <person name="Warren B."/>
            <person name="Marsh K."/>
            <person name="Snowden K."/>
            <person name="Lin-Wang K."/>
            <person name="Brian L."/>
            <person name="Martinez-Sanchez M."/>
            <person name="Wang M."/>
            <person name="Ileperuma N."/>
            <person name="Macnee N."/>
            <person name="Campin R."/>
            <person name="Mcatee P."/>
            <person name="Drummond R."/>
            <person name="Espley R."/>
            <person name="Ireland H."/>
            <person name="Wu R."/>
            <person name="Atkinson R."/>
            <person name="Karunairetnam S."/>
            <person name="Bulley S."/>
            <person name="Chunkath S."/>
            <person name="Hanley Z."/>
            <person name="Storey R."/>
            <person name="Thrimawithana A."/>
            <person name="Thomson S."/>
            <person name="David C."/>
            <person name="Testolin R."/>
        </authorList>
    </citation>
    <scope>NUCLEOTIDE SEQUENCE [LARGE SCALE GENOMIC DNA]</scope>
    <source>
        <strain evidence="6">cv. Red5</strain>
        <tissue evidence="5">Young leaf</tissue>
    </source>
</reference>
<keyword evidence="5" id="KW-0418">Kinase</keyword>
<keyword evidence="5" id="KW-0808">Transferase</keyword>
<evidence type="ECO:0000313" key="5">
    <source>
        <dbReference type="EMBL" id="PSR93600.1"/>
    </source>
</evidence>
<dbReference type="Gene3D" id="3.30.200.20">
    <property type="entry name" value="Phosphorylase Kinase, domain 1"/>
    <property type="match status" value="1"/>
</dbReference>
<gene>
    <name evidence="5" type="ORF">CEY00_Acc28214</name>
</gene>
<evidence type="ECO:0000313" key="6">
    <source>
        <dbReference type="Proteomes" id="UP000241394"/>
    </source>
</evidence>
<dbReference type="GO" id="GO:0061630">
    <property type="term" value="F:ubiquitin protein ligase activity"/>
    <property type="evidence" value="ECO:0007669"/>
    <property type="project" value="UniProtKB-EC"/>
</dbReference>
<dbReference type="InterPro" id="IPR051348">
    <property type="entry name" value="U-box_ubiquitin_ligases"/>
</dbReference>
<comment type="caution">
    <text evidence="5">The sequence shown here is derived from an EMBL/GenBank/DDBJ whole genome shotgun (WGS) entry which is preliminary data.</text>
</comment>
<dbReference type="PANTHER" id="PTHR45647">
    <property type="entry name" value="OS02G0152300 PROTEIN"/>
    <property type="match status" value="1"/>
</dbReference>
<dbReference type="Gramene" id="PSR93600">
    <property type="protein sequence ID" value="PSR93600"/>
    <property type="gene ID" value="CEY00_Acc28214"/>
</dbReference>
<evidence type="ECO:0000256" key="1">
    <source>
        <dbReference type="ARBA" id="ARBA00000900"/>
    </source>
</evidence>
<dbReference type="STRING" id="1590841.A0A2R6PMX8"/>
<reference evidence="6" key="2">
    <citation type="journal article" date="2018" name="BMC Genomics">
        <title>A manually annotated Actinidia chinensis var. chinensis (kiwifruit) genome highlights the challenges associated with draft genomes and gene prediction in plants.</title>
        <authorList>
            <person name="Pilkington S.M."/>
            <person name="Crowhurst R."/>
            <person name="Hilario E."/>
            <person name="Nardozza S."/>
            <person name="Fraser L."/>
            <person name="Peng Y."/>
            <person name="Gunaseelan K."/>
            <person name="Simpson R."/>
            <person name="Tahir J."/>
            <person name="Deroles S.C."/>
            <person name="Templeton K."/>
            <person name="Luo Z."/>
            <person name="Davy M."/>
            <person name="Cheng C."/>
            <person name="McNeilage M."/>
            <person name="Scaglione D."/>
            <person name="Liu Y."/>
            <person name="Zhang Q."/>
            <person name="Datson P."/>
            <person name="De Silva N."/>
            <person name="Gardiner S.E."/>
            <person name="Bassett H."/>
            <person name="Chagne D."/>
            <person name="McCallum J."/>
            <person name="Dzierzon H."/>
            <person name="Deng C."/>
            <person name="Wang Y.Y."/>
            <person name="Barron L."/>
            <person name="Manako K."/>
            <person name="Bowen J."/>
            <person name="Foster T.M."/>
            <person name="Erridge Z.A."/>
            <person name="Tiffin H."/>
            <person name="Waite C.N."/>
            <person name="Davies K.M."/>
            <person name="Grierson E.P."/>
            <person name="Laing W.A."/>
            <person name="Kirk R."/>
            <person name="Chen X."/>
            <person name="Wood M."/>
            <person name="Montefiori M."/>
            <person name="Brummell D.A."/>
            <person name="Schwinn K.E."/>
            <person name="Catanach A."/>
            <person name="Fullerton C."/>
            <person name="Li D."/>
            <person name="Meiyalaghan S."/>
            <person name="Nieuwenhuizen N."/>
            <person name="Read N."/>
            <person name="Prakash R."/>
            <person name="Hunter D."/>
            <person name="Zhang H."/>
            <person name="McKenzie M."/>
            <person name="Knabel M."/>
            <person name="Harris A."/>
            <person name="Allan A.C."/>
            <person name="Gleave A."/>
            <person name="Chen A."/>
            <person name="Janssen B.J."/>
            <person name="Plunkett B."/>
            <person name="Ampomah-Dwamena C."/>
            <person name="Voogd C."/>
            <person name="Leif D."/>
            <person name="Lafferty D."/>
            <person name="Souleyre E.J.F."/>
            <person name="Varkonyi-Gasic E."/>
            <person name="Gambi F."/>
            <person name="Hanley J."/>
            <person name="Yao J.L."/>
            <person name="Cheung J."/>
            <person name="David K.M."/>
            <person name="Warren B."/>
            <person name="Marsh K."/>
            <person name="Snowden K.C."/>
            <person name="Lin-Wang K."/>
            <person name="Brian L."/>
            <person name="Martinez-Sanchez M."/>
            <person name="Wang M."/>
            <person name="Ileperuma N."/>
            <person name="Macnee N."/>
            <person name="Campin R."/>
            <person name="McAtee P."/>
            <person name="Drummond R.S.M."/>
            <person name="Espley R.V."/>
            <person name="Ireland H.S."/>
            <person name="Wu R."/>
            <person name="Atkinson R.G."/>
            <person name="Karunairetnam S."/>
            <person name="Bulley S."/>
            <person name="Chunkath S."/>
            <person name="Hanley Z."/>
            <person name="Storey R."/>
            <person name="Thrimawithana A.H."/>
            <person name="Thomson S."/>
            <person name="David C."/>
            <person name="Testolin R."/>
            <person name="Huang H."/>
            <person name="Hellens R.P."/>
            <person name="Schaffer R.J."/>
        </authorList>
    </citation>
    <scope>NUCLEOTIDE SEQUENCE [LARGE SCALE GENOMIC DNA]</scope>
    <source>
        <strain evidence="6">cv. Red5</strain>
    </source>
</reference>
<dbReference type="OrthoDB" id="1924358at2759"/>
<dbReference type="Proteomes" id="UP000241394">
    <property type="component" value="Chromosome LG24"/>
</dbReference>
<dbReference type="InParanoid" id="A0A2R6PMX8"/>
<comment type="catalytic activity">
    <reaction evidence="1">
        <text>S-ubiquitinyl-[E2 ubiquitin-conjugating enzyme]-L-cysteine + [acceptor protein]-L-lysine = [E2 ubiquitin-conjugating enzyme]-L-cysteine + N(6)-ubiquitinyl-[acceptor protein]-L-lysine.</text>
        <dbReference type="EC" id="2.3.2.27"/>
    </reaction>
</comment>